<dbReference type="Gene3D" id="3.30.530.20">
    <property type="match status" value="1"/>
</dbReference>
<dbReference type="CDD" id="cd07823">
    <property type="entry name" value="SRPBCC_5"/>
    <property type="match status" value="1"/>
</dbReference>
<accession>A0A375YM20</accession>
<sequence>MQLENRFTVDAPLAAVWSALQDPQVVAPCFPGASLGECSGDSFTGDVKLKVGPITMNYQGTGTYIERSEENHTVVIDARGRDSRGQGTAAAKVTGTLKALPDNMTEVTMIADVAITGRAAQFGRAVIVEVADRIVAQFAQRLARTLSGGGATDLPSDTLNGVPAPVIDDADSLNLMSIVVLPGLKRALPVAASAAQLGLLAAILVELRRVRRRG</sequence>
<evidence type="ECO:0000313" key="2">
    <source>
        <dbReference type="Proteomes" id="UP000252008"/>
    </source>
</evidence>
<dbReference type="InterPro" id="IPR010419">
    <property type="entry name" value="CO_DH_gsu"/>
</dbReference>
<keyword evidence="2" id="KW-1185">Reference proteome</keyword>
<organism evidence="1 2">
    <name type="scientific">Mycolicibacterium parafortuitum</name>
    <name type="common">Mycobacterium parafortuitum</name>
    <dbReference type="NCBI Taxonomy" id="39692"/>
    <lineage>
        <taxon>Bacteria</taxon>
        <taxon>Bacillati</taxon>
        <taxon>Actinomycetota</taxon>
        <taxon>Actinomycetes</taxon>
        <taxon>Mycobacteriales</taxon>
        <taxon>Mycobacteriaceae</taxon>
        <taxon>Mycolicibacterium</taxon>
    </lineage>
</organism>
<dbReference type="AlphaFoldDB" id="A0A375YM20"/>
<proteinExistence type="predicted"/>
<name>A0A375YM20_MYCPF</name>
<dbReference type="SUPFAM" id="SSF55961">
    <property type="entry name" value="Bet v1-like"/>
    <property type="match status" value="1"/>
</dbReference>
<dbReference type="PANTHER" id="PTHR38588:SF1">
    <property type="entry name" value="BLL0334 PROTEIN"/>
    <property type="match status" value="1"/>
</dbReference>
<evidence type="ECO:0000313" key="1">
    <source>
        <dbReference type="EMBL" id="SRX82103.1"/>
    </source>
</evidence>
<dbReference type="InterPro" id="IPR023393">
    <property type="entry name" value="START-like_dom_sf"/>
</dbReference>
<dbReference type="Pfam" id="PF06240">
    <property type="entry name" value="COXG"/>
    <property type="match status" value="1"/>
</dbReference>
<dbReference type="STRING" id="39692.BST38_12770"/>
<protein>
    <submittedName>
        <fullName evidence="1">Carbon monoxide dehydrogenase subunit G [Modestobacter marinus]</fullName>
    </submittedName>
</protein>
<dbReference type="Proteomes" id="UP000252008">
    <property type="component" value="Unassembled WGS sequence"/>
</dbReference>
<reference evidence="1 2" key="1">
    <citation type="submission" date="2018-05" db="EMBL/GenBank/DDBJ databases">
        <authorList>
            <consortium name="IHU Genomes"/>
        </authorList>
    </citation>
    <scope>NUCLEOTIDE SEQUENCE [LARGE SCALE GENOMIC DNA]</scope>
    <source>
        <strain evidence="1 2">P7335</strain>
    </source>
</reference>
<dbReference type="RefSeq" id="WP_083143669.1">
    <property type="nucleotide sequence ID" value="NZ_MVID01000009.1"/>
</dbReference>
<gene>
    <name evidence="1" type="ORF">MPP7335_03861</name>
</gene>
<dbReference type="EMBL" id="UEGS01000001">
    <property type="protein sequence ID" value="SRX82103.1"/>
    <property type="molecule type" value="Genomic_DNA"/>
</dbReference>
<dbReference type="PANTHER" id="PTHR38588">
    <property type="entry name" value="BLL0334 PROTEIN"/>
    <property type="match status" value="1"/>
</dbReference>